<accession>A0A8J8NYV8</accession>
<dbReference type="Proteomes" id="UP000785679">
    <property type="component" value="Unassembled WGS sequence"/>
</dbReference>
<protein>
    <submittedName>
        <fullName evidence="1">Uncharacterized protein</fullName>
    </submittedName>
</protein>
<dbReference type="EMBL" id="RRYP01004746">
    <property type="protein sequence ID" value="TNV82616.1"/>
    <property type="molecule type" value="Genomic_DNA"/>
</dbReference>
<reference evidence="1" key="1">
    <citation type="submission" date="2019-06" db="EMBL/GenBank/DDBJ databases">
        <authorList>
            <person name="Zheng W."/>
        </authorList>
    </citation>
    <scope>NUCLEOTIDE SEQUENCE</scope>
    <source>
        <strain evidence="1">QDHG01</strain>
    </source>
</reference>
<keyword evidence="2" id="KW-1185">Reference proteome</keyword>
<organism evidence="1 2">
    <name type="scientific">Halteria grandinella</name>
    <dbReference type="NCBI Taxonomy" id="5974"/>
    <lineage>
        <taxon>Eukaryota</taxon>
        <taxon>Sar</taxon>
        <taxon>Alveolata</taxon>
        <taxon>Ciliophora</taxon>
        <taxon>Intramacronucleata</taxon>
        <taxon>Spirotrichea</taxon>
        <taxon>Stichotrichia</taxon>
        <taxon>Sporadotrichida</taxon>
        <taxon>Halteriidae</taxon>
        <taxon>Halteria</taxon>
    </lineage>
</organism>
<evidence type="ECO:0000313" key="2">
    <source>
        <dbReference type="Proteomes" id="UP000785679"/>
    </source>
</evidence>
<sequence>MLSLAQPPSSAKFRLGKLVNKNLIVSVLATSHFSEEIQALLYSLNKCLRLLIIENLKLLKDIPSCVEQQYIDVSDIDGLFDKRKEYYLEQSMTEGGYQKLELKVRLPIMGKISQNQRKQYKIDFTVGNALQLKAVASIIIERASALLSTSKLCLIKDTLNLDLTKWEPKDQIEEGFQLLDIVLKHVSTIQVNCCPNSCELIKYLSERHLQRVDLISITQEKEDYREDYQFSEDFYQVLQRVPSRTSILMRVRQIFLVTQVFNNTKDIESFSFTILDNNKKRESEKERKSGDKEEYSLTQITERDIQYLAQSIVGRRFNYQSLSLTFQHMSTTFIKMIVDAQNHVKALHPLKNLNLSVSSYDEDFFSAQSQFLKKSINASSLEYKQPSGKYLRDYFTKIDCTNRSINLDKYPDLSDENIIQYLDMLDFLDERTRHFRFQAKNIENYSILIIKLIQNCNALETFGVFSRFESLKYTHKNTIIAREFEFQKDISKSLKDICILGELSPDGNAFMKAILSSCKNTITKLQLLFDTDLASSYLTHANSSLIQEIEINDLDDAMYEYLKCMKNLKSFQTTHYGCYEGGSEEWKDVDQHMRDEEATIEPESCQQIALLAISGQENQHVKSTKQMINLLRSWPQLEKFQYFWDYDFSSEISKLKNLQYLQPSGKHAFQTIEQLIKACQNKSSSFEIHNYAHSIKMGEVLQLRNSITNCIIHSEVNLKHYLNQNEGVNRDQLLETILRELFVPL</sequence>
<name>A0A8J8NYV8_HALGN</name>
<dbReference type="AlphaFoldDB" id="A0A8J8NYV8"/>
<evidence type="ECO:0000313" key="1">
    <source>
        <dbReference type="EMBL" id="TNV82616.1"/>
    </source>
</evidence>
<comment type="caution">
    <text evidence="1">The sequence shown here is derived from an EMBL/GenBank/DDBJ whole genome shotgun (WGS) entry which is preliminary data.</text>
</comment>
<proteinExistence type="predicted"/>
<gene>
    <name evidence="1" type="ORF">FGO68_gene14768</name>
</gene>